<sequence length="71" mass="7146">MPSGGGAGVLCLPILPGRPKAPSAPAGAARLTMRPGLDTAHEIGILALMLIHATFVFTYGNRPAGCHGRAA</sequence>
<accession>A0ABP3T4B4</accession>
<evidence type="ECO:0000256" key="1">
    <source>
        <dbReference type="SAM" id="Phobius"/>
    </source>
</evidence>
<keyword evidence="1" id="KW-1133">Transmembrane helix</keyword>
<keyword evidence="3" id="KW-1185">Reference proteome</keyword>
<evidence type="ECO:0000313" key="3">
    <source>
        <dbReference type="Proteomes" id="UP001500724"/>
    </source>
</evidence>
<proteinExistence type="predicted"/>
<feature type="transmembrane region" description="Helical" evidence="1">
    <location>
        <begin position="39"/>
        <end position="59"/>
    </location>
</feature>
<reference evidence="3" key="1">
    <citation type="journal article" date="2019" name="Int. J. Syst. Evol. Microbiol.">
        <title>The Global Catalogue of Microorganisms (GCM) 10K type strain sequencing project: providing services to taxonomists for standard genome sequencing and annotation.</title>
        <authorList>
            <consortium name="The Broad Institute Genomics Platform"/>
            <consortium name="The Broad Institute Genome Sequencing Center for Infectious Disease"/>
            <person name="Wu L."/>
            <person name="Ma J."/>
        </authorList>
    </citation>
    <scope>NUCLEOTIDE SEQUENCE [LARGE SCALE GENOMIC DNA]</scope>
    <source>
        <strain evidence="3">JCM 10367</strain>
    </source>
</reference>
<protein>
    <submittedName>
        <fullName evidence="2">Uncharacterized protein</fullName>
    </submittedName>
</protein>
<dbReference type="Proteomes" id="UP001500724">
    <property type="component" value="Unassembled WGS sequence"/>
</dbReference>
<keyword evidence="1" id="KW-0472">Membrane</keyword>
<name>A0ABP3T4B4_9ACTN</name>
<gene>
    <name evidence="2" type="ORF">GCM10009535_54620</name>
</gene>
<keyword evidence="1" id="KW-0812">Transmembrane</keyword>
<comment type="caution">
    <text evidence="2">The sequence shown here is derived from an EMBL/GenBank/DDBJ whole genome shotgun (WGS) entry which is preliminary data.</text>
</comment>
<organism evidence="2 3">
    <name type="scientific">Streptomyces thermocarboxydovorans</name>
    <dbReference type="NCBI Taxonomy" id="59298"/>
    <lineage>
        <taxon>Bacteria</taxon>
        <taxon>Bacillati</taxon>
        <taxon>Actinomycetota</taxon>
        <taxon>Actinomycetes</taxon>
        <taxon>Kitasatosporales</taxon>
        <taxon>Streptomycetaceae</taxon>
        <taxon>Streptomyces</taxon>
    </lineage>
</organism>
<dbReference type="EMBL" id="BAAAGU010000077">
    <property type="protein sequence ID" value="GAA0667848.1"/>
    <property type="molecule type" value="Genomic_DNA"/>
</dbReference>
<evidence type="ECO:0000313" key="2">
    <source>
        <dbReference type="EMBL" id="GAA0667848.1"/>
    </source>
</evidence>